<evidence type="ECO:0000256" key="5">
    <source>
        <dbReference type="ARBA" id="ARBA00022898"/>
    </source>
</evidence>
<dbReference type="EMBL" id="CBXV010000004">
    <property type="protein sequence ID" value="CDM64969.1"/>
    <property type="molecule type" value="Genomic_DNA"/>
</dbReference>
<proteinExistence type="inferred from homology"/>
<evidence type="ECO:0000256" key="4">
    <source>
        <dbReference type="ARBA" id="ARBA00022679"/>
    </source>
</evidence>
<evidence type="ECO:0000256" key="2">
    <source>
        <dbReference type="ARBA" id="ARBA00002824"/>
    </source>
</evidence>
<dbReference type="SUPFAM" id="SSF53383">
    <property type="entry name" value="PLP-dependent transferases"/>
    <property type="match status" value="1"/>
</dbReference>
<dbReference type="PANTHER" id="PTHR43586:SF8">
    <property type="entry name" value="CYSTEINE DESULFURASE 1, CHLOROPLASTIC"/>
    <property type="match status" value="1"/>
</dbReference>
<dbReference type="NCBIfam" id="TIGR01979">
    <property type="entry name" value="sufS"/>
    <property type="match status" value="1"/>
</dbReference>
<evidence type="ECO:0000256" key="7">
    <source>
        <dbReference type="RuleBase" id="RU004504"/>
    </source>
</evidence>
<reference evidence="10 11" key="2">
    <citation type="submission" date="2015-01" db="EMBL/GenBank/DDBJ databases">
        <title>Complete genome sequence of Pyrinomonas methylaliphatogenes type strain K22T.</title>
        <authorList>
            <person name="Lee K.C.Y."/>
            <person name="Power J.F."/>
            <person name="Dunfield P.F."/>
            <person name="Morgan X.C."/>
            <person name="Huttenhower C."/>
            <person name="Stott M.B."/>
        </authorList>
    </citation>
    <scope>NUCLEOTIDE SEQUENCE [LARGE SCALE GENOMIC DNA]</scope>
    <source>
        <strain evidence="10 11">K22</strain>
    </source>
</reference>
<protein>
    <recommendedName>
        <fullName evidence="8">Cysteine desulfurase</fullName>
        <ecNumber evidence="8">2.8.1.7</ecNumber>
    </recommendedName>
</protein>
<dbReference type="Pfam" id="PF00266">
    <property type="entry name" value="Aminotran_5"/>
    <property type="match status" value="1"/>
</dbReference>
<dbReference type="GO" id="GO:0031071">
    <property type="term" value="F:cysteine desulfurase activity"/>
    <property type="evidence" value="ECO:0007669"/>
    <property type="project" value="UniProtKB-UniRule"/>
</dbReference>
<sequence length="420" mass="46483">MIAAEKDLNAVSELGHWDVERIRRDFPVLHQTVNGKPLAYLDNAASSQVPQLVIERGTRYLREEHSNIHRGVHYLSQRATSAYEGAREKVRRFINAREARECIFVRGATEGINLVMHGYGRKFVGPGDEIVISEMEHHANIVPWQMLCEEKGARLRVIPMNDAGELLLDEYEALLNERTKIVAVTHVSNALGTVNPIKEIVRIAHARGIPVLVDGAQAAPHLPIDVQDLDCDFYAISGHKMFGPTGSGVLYGKAELLERMNPFMGGGDMIRSVTFERTIYAGLPNKFEAGTPAIASQIGLGAAIDYLNSIDRAAAYAYEQELLRYATERLSSIEGVRVIGTAREKASVISFTVENVHPHDIGTILDQEGIAIRAGHHCAQPVMQHFKIPATARASFAFYNTKEEVDRLAAAIEKVIEVFN</sequence>
<dbReference type="OrthoDB" id="9804366at2"/>
<dbReference type="STRING" id="454194.PYK22_00965"/>
<dbReference type="Gene3D" id="3.90.1150.10">
    <property type="entry name" value="Aspartate Aminotransferase, domain 1"/>
    <property type="match status" value="1"/>
</dbReference>
<comment type="cofactor">
    <cofactor evidence="1 7">
        <name>pyridoxal 5'-phosphate</name>
        <dbReference type="ChEBI" id="CHEBI:597326"/>
    </cofactor>
</comment>
<comment type="function">
    <text evidence="2 8">Catalyzes the removal of elemental sulfur and selenium atoms from L-cysteine, L-cystine, L-selenocysteine, and L-selenocystine to produce L-alanine.</text>
</comment>
<evidence type="ECO:0000259" key="9">
    <source>
        <dbReference type="Pfam" id="PF00266"/>
    </source>
</evidence>
<evidence type="ECO:0000313" key="11">
    <source>
        <dbReference type="Proteomes" id="UP000031518"/>
    </source>
</evidence>
<dbReference type="Proteomes" id="UP000031518">
    <property type="component" value="Unassembled WGS sequence"/>
</dbReference>
<dbReference type="EC" id="2.8.1.7" evidence="8"/>
<dbReference type="GO" id="GO:0030170">
    <property type="term" value="F:pyridoxal phosphate binding"/>
    <property type="evidence" value="ECO:0007669"/>
    <property type="project" value="UniProtKB-UniRule"/>
</dbReference>
<evidence type="ECO:0000256" key="3">
    <source>
        <dbReference type="ARBA" id="ARBA00010447"/>
    </source>
</evidence>
<dbReference type="RefSeq" id="WP_041975033.1">
    <property type="nucleotide sequence ID" value="NZ_CBXV010000004.1"/>
</dbReference>
<dbReference type="InterPro" id="IPR010970">
    <property type="entry name" value="Cys_dSase_SufS"/>
</dbReference>
<comment type="similarity">
    <text evidence="3 8">Belongs to the class-V pyridoxal-phosphate-dependent aminotransferase family. Csd subfamily.</text>
</comment>
<dbReference type="Gene3D" id="3.40.640.10">
    <property type="entry name" value="Type I PLP-dependent aspartate aminotransferase-like (Major domain)"/>
    <property type="match status" value="1"/>
</dbReference>
<keyword evidence="5 8" id="KW-0663">Pyridoxal phosphate</keyword>
<dbReference type="CDD" id="cd06453">
    <property type="entry name" value="SufS_like"/>
    <property type="match status" value="1"/>
</dbReference>
<dbReference type="InterPro" id="IPR020578">
    <property type="entry name" value="Aminotrans_V_PyrdxlP_BS"/>
</dbReference>
<dbReference type="InterPro" id="IPR015421">
    <property type="entry name" value="PyrdxlP-dep_Trfase_major"/>
</dbReference>
<evidence type="ECO:0000313" key="10">
    <source>
        <dbReference type="EMBL" id="CDM64969.1"/>
    </source>
</evidence>
<evidence type="ECO:0000256" key="1">
    <source>
        <dbReference type="ARBA" id="ARBA00001933"/>
    </source>
</evidence>
<dbReference type="PIRSF" id="PIRSF005572">
    <property type="entry name" value="NifS"/>
    <property type="match status" value="1"/>
</dbReference>
<dbReference type="InterPro" id="IPR016454">
    <property type="entry name" value="Cysteine_dSase"/>
</dbReference>
<name>A0A0B6WXF7_9BACT</name>
<dbReference type="PROSITE" id="PS00595">
    <property type="entry name" value="AA_TRANSFER_CLASS_5"/>
    <property type="match status" value="1"/>
</dbReference>
<keyword evidence="4 8" id="KW-0808">Transferase</keyword>
<dbReference type="GO" id="GO:0016829">
    <property type="term" value="F:lyase activity"/>
    <property type="evidence" value="ECO:0007669"/>
    <property type="project" value="UniProtKB-KW"/>
</dbReference>
<dbReference type="InterPro" id="IPR015422">
    <property type="entry name" value="PyrdxlP-dep_Trfase_small"/>
</dbReference>
<dbReference type="AlphaFoldDB" id="A0A0B6WXF7"/>
<dbReference type="InterPro" id="IPR000192">
    <property type="entry name" value="Aminotrans_V_dom"/>
</dbReference>
<organism evidence="10 11">
    <name type="scientific">Pyrinomonas methylaliphatogenes</name>
    <dbReference type="NCBI Taxonomy" id="454194"/>
    <lineage>
        <taxon>Bacteria</taxon>
        <taxon>Pseudomonadati</taxon>
        <taxon>Acidobacteriota</taxon>
        <taxon>Blastocatellia</taxon>
        <taxon>Blastocatellales</taxon>
        <taxon>Pyrinomonadaceae</taxon>
        <taxon>Pyrinomonas</taxon>
    </lineage>
</organism>
<keyword evidence="10" id="KW-0456">Lyase</keyword>
<dbReference type="PANTHER" id="PTHR43586">
    <property type="entry name" value="CYSTEINE DESULFURASE"/>
    <property type="match status" value="1"/>
</dbReference>
<evidence type="ECO:0000256" key="8">
    <source>
        <dbReference type="RuleBase" id="RU004506"/>
    </source>
</evidence>
<keyword evidence="11" id="KW-1185">Reference proteome</keyword>
<evidence type="ECO:0000256" key="6">
    <source>
        <dbReference type="ARBA" id="ARBA00050776"/>
    </source>
</evidence>
<dbReference type="InterPro" id="IPR015424">
    <property type="entry name" value="PyrdxlP-dep_Trfase"/>
</dbReference>
<comment type="catalytic activity">
    <reaction evidence="6 8">
        <text>(sulfur carrier)-H + L-cysteine = (sulfur carrier)-SH + L-alanine</text>
        <dbReference type="Rhea" id="RHEA:43892"/>
        <dbReference type="Rhea" id="RHEA-COMP:14737"/>
        <dbReference type="Rhea" id="RHEA-COMP:14739"/>
        <dbReference type="ChEBI" id="CHEBI:29917"/>
        <dbReference type="ChEBI" id="CHEBI:35235"/>
        <dbReference type="ChEBI" id="CHEBI:57972"/>
        <dbReference type="ChEBI" id="CHEBI:64428"/>
        <dbReference type="EC" id="2.8.1.7"/>
    </reaction>
</comment>
<dbReference type="GO" id="GO:0006534">
    <property type="term" value="P:cysteine metabolic process"/>
    <property type="evidence" value="ECO:0007669"/>
    <property type="project" value="UniProtKB-UniRule"/>
</dbReference>
<accession>A0A0B6WXF7</accession>
<reference evidence="10 11" key="1">
    <citation type="submission" date="2013-12" db="EMBL/GenBank/DDBJ databases">
        <authorList>
            <person name="Stott M."/>
        </authorList>
    </citation>
    <scope>NUCLEOTIDE SEQUENCE [LARGE SCALE GENOMIC DNA]</scope>
    <source>
        <strain evidence="10 11">K22</strain>
    </source>
</reference>
<feature type="domain" description="Aminotransferase class V" evidence="9">
    <location>
        <begin position="40"/>
        <end position="408"/>
    </location>
</feature>
<gene>
    <name evidence="10" type="ORF">PYK22_00965</name>
</gene>